<dbReference type="InterPro" id="IPR013767">
    <property type="entry name" value="PAS_fold"/>
</dbReference>
<dbReference type="NCBIfam" id="TIGR00254">
    <property type="entry name" value="GGDEF"/>
    <property type="match status" value="1"/>
</dbReference>
<dbReference type="InterPro" id="IPR029787">
    <property type="entry name" value="Nucleotide_cyclase"/>
</dbReference>
<evidence type="ECO:0000259" key="6">
    <source>
        <dbReference type="PROSITE" id="PS50887"/>
    </source>
</evidence>
<evidence type="ECO:0000259" key="5">
    <source>
        <dbReference type="PROSITE" id="PS50883"/>
    </source>
</evidence>
<dbReference type="InterPro" id="IPR052155">
    <property type="entry name" value="Biofilm_reg_signaling"/>
</dbReference>
<dbReference type="Pfam" id="PF00990">
    <property type="entry name" value="GGDEF"/>
    <property type="match status" value="1"/>
</dbReference>
<dbReference type="PROSITE" id="PS50112">
    <property type="entry name" value="PAS"/>
    <property type="match status" value="1"/>
</dbReference>
<dbReference type="InterPro" id="IPR035965">
    <property type="entry name" value="PAS-like_dom_sf"/>
</dbReference>
<dbReference type="CDD" id="cd01949">
    <property type="entry name" value="GGDEF"/>
    <property type="match status" value="1"/>
</dbReference>
<dbReference type="SUPFAM" id="SSF141868">
    <property type="entry name" value="EAL domain-like"/>
    <property type="match status" value="1"/>
</dbReference>
<dbReference type="Gene3D" id="3.30.70.270">
    <property type="match status" value="1"/>
</dbReference>
<evidence type="ECO:0000259" key="4">
    <source>
        <dbReference type="PROSITE" id="PS50113"/>
    </source>
</evidence>
<dbReference type="InterPro" id="IPR035919">
    <property type="entry name" value="EAL_sf"/>
</dbReference>
<dbReference type="CDD" id="cd00130">
    <property type="entry name" value="PAS"/>
    <property type="match status" value="2"/>
</dbReference>
<dbReference type="InterPro" id="IPR000160">
    <property type="entry name" value="GGDEF_dom"/>
</dbReference>
<keyword evidence="8" id="KW-1185">Reference proteome</keyword>
<dbReference type="SMART" id="SM00091">
    <property type="entry name" value="PAS"/>
    <property type="match status" value="2"/>
</dbReference>
<dbReference type="SMART" id="SM00267">
    <property type="entry name" value="GGDEF"/>
    <property type="match status" value="1"/>
</dbReference>
<feature type="domain" description="GGDEF" evidence="6">
    <location>
        <begin position="267"/>
        <end position="400"/>
    </location>
</feature>
<keyword evidence="2" id="KW-0973">c-di-GMP</keyword>
<dbReference type="SMART" id="SM00086">
    <property type="entry name" value="PAC"/>
    <property type="match status" value="2"/>
</dbReference>
<dbReference type="GO" id="GO:0006355">
    <property type="term" value="P:regulation of DNA-templated transcription"/>
    <property type="evidence" value="ECO:0007669"/>
    <property type="project" value="InterPro"/>
</dbReference>
<evidence type="ECO:0000313" key="8">
    <source>
        <dbReference type="Proteomes" id="UP000199496"/>
    </source>
</evidence>
<organism evidence="7 8">
    <name type="scientific">Ectothiorhodospira magna</name>
    <dbReference type="NCBI Taxonomy" id="867345"/>
    <lineage>
        <taxon>Bacteria</taxon>
        <taxon>Pseudomonadati</taxon>
        <taxon>Pseudomonadota</taxon>
        <taxon>Gammaproteobacteria</taxon>
        <taxon>Chromatiales</taxon>
        <taxon>Ectothiorhodospiraceae</taxon>
        <taxon>Ectothiorhodospira</taxon>
    </lineage>
</organism>
<dbReference type="InterPro" id="IPR043128">
    <property type="entry name" value="Rev_trsase/Diguanyl_cyclase"/>
</dbReference>
<evidence type="ECO:0000313" key="7">
    <source>
        <dbReference type="EMBL" id="SEQ42992.1"/>
    </source>
</evidence>
<dbReference type="PANTHER" id="PTHR44757:SF2">
    <property type="entry name" value="BIOFILM ARCHITECTURE MAINTENANCE PROTEIN MBAA"/>
    <property type="match status" value="1"/>
</dbReference>
<dbReference type="Proteomes" id="UP000199496">
    <property type="component" value="Unassembled WGS sequence"/>
</dbReference>
<feature type="domain" description="EAL" evidence="5">
    <location>
        <begin position="409"/>
        <end position="667"/>
    </location>
</feature>
<accession>A0A1H9FYJ2</accession>
<dbReference type="Gene3D" id="3.20.20.450">
    <property type="entry name" value="EAL domain"/>
    <property type="match status" value="1"/>
</dbReference>
<dbReference type="InterPro" id="IPR001610">
    <property type="entry name" value="PAC"/>
</dbReference>
<dbReference type="PANTHER" id="PTHR44757">
    <property type="entry name" value="DIGUANYLATE CYCLASE DGCP"/>
    <property type="match status" value="1"/>
</dbReference>
<dbReference type="InterPro" id="IPR001633">
    <property type="entry name" value="EAL_dom"/>
</dbReference>
<evidence type="ECO:0000259" key="3">
    <source>
        <dbReference type="PROSITE" id="PS50112"/>
    </source>
</evidence>
<dbReference type="AlphaFoldDB" id="A0A1H9FYJ2"/>
<protein>
    <recommendedName>
        <fullName evidence="1">cyclic-guanylate-specific phosphodiesterase</fullName>
        <ecNumber evidence="1">3.1.4.52</ecNumber>
    </recommendedName>
</protein>
<dbReference type="FunFam" id="3.20.20.450:FF:000001">
    <property type="entry name" value="Cyclic di-GMP phosphodiesterase yahA"/>
    <property type="match status" value="1"/>
</dbReference>
<dbReference type="OrthoDB" id="7053140at2"/>
<evidence type="ECO:0000256" key="1">
    <source>
        <dbReference type="ARBA" id="ARBA00012282"/>
    </source>
</evidence>
<dbReference type="InterPro" id="IPR000014">
    <property type="entry name" value="PAS"/>
</dbReference>
<dbReference type="SUPFAM" id="SSF55785">
    <property type="entry name" value="PYP-like sensor domain (PAS domain)"/>
    <property type="match status" value="2"/>
</dbReference>
<dbReference type="PROSITE" id="PS50883">
    <property type="entry name" value="EAL"/>
    <property type="match status" value="1"/>
</dbReference>
<feature type="domain" description="PAS" evidence="3">
    <location>
        <begin position="5"/>
        <end position="77"/>
    </location>
</feature>
<dbReference type="Gene3D" id="2.10.70.100">
    <property type="match status" value="1"/>
</dbReference>
<dbReference type="Pfam" id="PF00563">
    <property type="entry name" value="EAL"/>
    <property type="match status" value="1"/>
</dbReference>
<dbReference type="NCBIfam" id="TIGR00229">
    <property type="entry name" value="sensory_box"/>
    <property type="match status" value="2"/>
</dbReference>
<evidence type="ECO:0000256" key="2">
    <source>
        <dbReference type="ARBA" id="ARBA00022636"/>
    </source>
</evidence>
<dbReference type="EC" id="3.1.4.52" evidence="1"/>
<dbReference type="SUPFAM" id="SSF55073">
    <property type="entry name" value="Nucleotide cyclase"/>
    <property type="match status" value="1"/>
</dbReference>
<dbReference type="Pfam" id="PF00989">
    <property type="entry name" value="PAS"/>
    <property type="match status" value="1"/>
</dbReference>
<dbReference type="GO" id="GO:0071111">
    <property type="term" value="F:cyclic-guanylate-specific phosphodiesterase activity"/>
    <property type="evidence" value="ECO:0007669"/>
    <property type="project" value="UniProtKB-EC"/>
</dbReference>
<dbReference type="Gene3D" id="3.30.450.20">
    <property type="entry name" value="PAS domain"/>
    <property type="match status" value="2"/>
</dbReference>
<dbReference type="STRING" id="867345.SAMN05421693_1313"/>
<dbReference type="EMBL" id="FOFO01000031">
    <property type="protein sequence ID" value="SEQ42992.1"/>
    <property type="molecule type" value="Genomic_DNA"/>
</dbReference>
<gene>
    <name evidence="7" type="ORF">SAMN05421693_1313</name>
</gene>
<reference evidence="7 8" key="1">
    <citation type="submission" date="2016-10" db="EMBL/GenBank/DDBJ databases">
        <authorList>
            <person name="de Groot N.N."/>
        </authorList>
    </citation>
    <scope>NUCLEOTIDE SEQUENCE [LARGE SCALE GENOMIC DNA]</scope>
    <source>
        <strain evidence="7 8">B7-7</strain>
    </source>
</reference>
<dbReference type="Pfam" id="PF08447">
    <property type="entry name" value="PAS_3"/>
    <property type="match status" value="1"/>
</dbReference>
<feature type="domain" description="PAC" evidence="4">
    <location>
        <begin position="183"/>
        <end position="235"/>
    </location>
</feature>
<name>A0A1H9FYJ2_9GAMM</name>
<dbReference type="InterPro" id="IPR013655">
    <property type="entry name" value="PAS_fold_3"/>
</dbReference>
<dbReference type="InterPro" id="IPR000700">
    <property type="entry name" value="PAS-assoc_C"/>
</dbReference>
<dbReference type="PROSITE" id="PS50113">
    <property type="entry name" value="PAC"/>
    <property type="match status" value="1"/>
</dbReference>
<dbReference type="SMART" id="SM00052">
    <property type="entry name" value="EAL"/>
    <property type="match status" value="1"/>
</dbReference>
<sequence length="668" mass="75674">MSRLKPQHFEQIVEEASDAVLLINHHGIIQYANLAAAHLFGCTTSRLVGEMFGFVVTPEEPTEIEITHATRGVLSADLRAVPMRMEGWEVFAVYLRDVTERKEKLRDQLRLQEAIEGGRIGLFDWNLRTDDIYYSPQWKAILGLENVPVKACLDTWQDLLHPDDRDMALRQVHRYLKQPKGRYLSEFRMRHTDGSYRWILAQASIITDDEGHPLHMVGSHLDITDRKRLTDQLDFLAVHDPLTRLPNRYLMMDRLNQALAQARRDQSCLAVAFMDLDDFRTVNDSLGHEQGDQLLQEAARRLKVLLREGDTVARFGGDEFVLILTQLHSPQDVMPVVEKLMDTFTRPIVLEQATLVSGFSIGLALYPDDSEQADELIRYADVALSRAKAQGPRSYHFYTRDLDEQIHERMQLEQAMRRGLIQGQFLLHYQPRVDLKTGRMLSMEALVRWQHPDWGMVMPGRFIPLAEDTGFIVELGAQVLRLACLQIQAWQAAGHLVPPVAVNLSAQEFRQADLVERIMAILKDTGVESRMIEFEITESAAMSSIEQTSQTLTTLHQLGFGISIDDFGTAYSSLNYLKRLPVQTLKIDQSFVRDLADDPAGHPQDAAIVRAIIGLANNLGLGVIAEGVETPIQQAFLLEHGCHIGQGYLFSRPVDAQAMTTWLSLQQT</sequence>
<proteinExistence type="predicted"/>
<dbReference type="CDD" id="cd01948">
    <property type="entry name" value="EAL"/>
    <property type="match status" value="1"/>
</dbReference>
<dbReference type="PROSITE" id="PS50887">
    <property type="entry name" value="GGDEF"/>
    <property type="match status" value="1"/>
</dbReference>
<dbReference type="RefSeq" id="WP_090209046.1">
    <property type="nucleotide sequence ID" value="NZ_FOFO01000031.1"/>
</dbReference>